<dbReference type="AlphaFoldDB" id="A0A508AQ14"/>
<dbReference type="PROSITE" id="PS51123">
    <property type="entry name" value="OMPA_2"/>
    <property type="match status" value="1"/>
</dbReference>
<comment type="subcellular location">
    <subcellularLocation>
        <location evidence="1">Cell outer membrane</location>
    </subcellularLocation>
</comment>
<protein>
    <submittedName>
        <fullName evidence="4">OmpA family protein</fullName>
    </submittedName>
</protein>
<dbReference type="EMBL" id="VICD02000193">
    <property type="protein sequence ID" value="KAB8182948.1"/>
    <property type="molecule type" value="Genomic_DNA"/>
</dbReference>
<dbReference type="InterPro" id="IPR006665">
    <property type="entry name" value="OmpA-like"/>
</dbReference>
<dbReference type="Gene3D" id="3.30.1330.60">
    <property type="entry name" value="OmpA-like domain"/>
    <property type="match status" value="1"/>
</dbReference>
<dbReference type="SUPFAM" id="SSF103088">
    <property type="entry name" value="OmpA-like"/>
    <property type="match status" value="1"/>
</dbReference>
<dbReference type="InterPro" id="IPR050330">
    <property type="entry name" value="Bact_OuterMem_StrucFunc"/>
</dbReference>
<sequence length="191" mass="20409">MTMPLSRKAVLAVVLASATLAGCSHYVKRDEFDAAIADLRAADARLESQIQELSAKHDALVTQMAGRTRVDTAAYFATNEAMLSEDAKPLLDDFANAIRSSHSSAMITVEGFADPSGSAAYNKRLGQRRADAARDYLVNSAGLPATQVRSVSYGEDENRQVRPGATGEAGRDNRRIALVVDYAGPKTASTM</sequence>
<accession>A0A508AQ14</accession>
<evidence type="ECO:0000256" key="1">
    <source>
        <dbReference type="ARBA" id="ARBA00004442"/>
    </source>
</evidence>
<keyword evidence="2" id="KW-0472">Membrane</keyword>
<dbReference type="CDD" id="cd07185">
    <property type="entry name" value="OmpA_C-like"/>
    <property type="match status" value="1"/>
</dbReference>
<proteinExistence type="predicted"/>
<name>A0A508AQ14_9GAMM</name>
<evidence type="ECO:0000256" key="3">
    <source>
        <dbReference type="ARBA" id="ARBA00023237"/>
    </source>
</evidence>
<dbReference type="PRINTS" id="PR01021">
    <property type="entry name" value="OMPADOMAIN"/>
</dbReference>
<dbReference type="RefSeq" id="WP_141482452.1">
    <property type="nucleotide sequence ID" value="NZ_VICD02000193.1"/>
</dbReference>
<evidence type="ECO:0000256" key="2">
    <source>
        <dbReference type="ARBA" id="ARBA00023136"/>
    </source>
</evidence>
<evidence type="ECO:0000313" key="5">
    <source>
        <dbReference type="Proteomes" id="UP000320431"/>
    </source>
</evidence>
<dbReference type="GO" id="GO:0009279">
    <property type="term" value="C:cell outer membrane"/>
    <property type="evidence" value="ECO:0007669"/>
    <property type="project" value="UniProtKB-SubCell"/>
</dbReference>
<comment type="caution">
    <text evidence="4">The sequence shown here is derived from an EMBL/GenBank/DDBJ whole genome shotgun (WGS) entry which is preliminary data.</text>
</comment>
<dbReference type="Pfam" id="PF00691">
    <property type="entry name" value="OmpA"/>
    <property type="match status" value="1"/>
</dbReference>
<dbReference type="InterPro" id="IPR036737">
    <property type="entry name" value="OmpA-like_sf"/>
</dbReference>
<gene>
    <name evidence="4" type="ORF">FKV24_011245</name>
</gene>
<dbReference type="PROSITE" id="PS01068">
    <property type="entry name" value="OMPA_1"/>
    <property type="match status" value="1"/>
</dbReference>
<dbReference type="PANTHER" id="PTHR30329">
    <property type="entry name" value="STATOR ELEMENT OF FLAGELLAR MOTOR COMPLEX"/>
    <property type="match status" value="1"/>
</dbReference>
<dbReference type="Proteomes" id="UP000320431">
    <property type="component" value="Unassembled WGS sequence"/>
</dbReference>
<dbReference type="InterPro" id="IPR006664">
    <property type="entry name" value="OMP_bac"/>
</dbReference>
<keyword evidence="3" id="KW-0998">Cell outer membrane</keyword>
<reference evidence="4 5" key="1">
    <citation type="submission" date="2019-10" db="EMBL/GenBank/DDBJ databases">
        <title>Lysobacter alkalisoli sp. nov., isolated from saline-alkaline soil.</title>
        <authorList>
            <person name="Sun J.-Q."/>
        </authorList>
    </citation>
    <scope>NUCLEOTIDE SEQUENCE [LARGE SCALE GENOMIC DNA]</scope>
    <source>
        <strain evidence="4 5">KCTC 42381</strain>
    </source>
</reference>
<organism evidence="4 5">
    <name type="scientific">Marilutibacter maris</name>
    <dbReference type="NCBI Taxonomy" id="1605891"/>
    <lineage>
        <taxon>Bacteria</taxon>
        <taxon>Pseudomonadati</taxon>
        <taxon>Pseudomonadota</taxon>
        <taxon>Gammaproteobacteria</taxon>
        <taxon>Lysobacterales</taxon>
        <taxon>Lysobacteraceae</taxon>
        <taxon>Marilutibacter</taxon>
    </lineage>
</organism>
<dbReference type="PROSITE" id="PS51257">
    <property type="entry name" value="PROKAR_LIPOPROTEIN"/>
    <property type="match status" value="1"/>
</dbReference>
<dbReference type="PANTHER" id="PTHR30329:SF21">
    <property type="entry name" value="LIPOPROTEIN YIAD-RELATED"/>
    <property type="match status" value="1"/>
</dbReference>
<evidence type="ECO:0000313" key="4">
    <source>
        <dbReference type="EMBL" id="KAB8182948.1"/>
    </source>
</evidence>
<dbReference type="InterPro" id="IPR006690">
    <property type="entry name" value="OMPA-like_CS"/>
</dbReference>